<dbReference type="STRING" id="993070.AS031_16375"/>
<dbReference type="EMBL" id="LNQM01000009">
    <property type="protein sequence ID" value="KSU70672.1"/>
    <property type="molecule type" value="Genomic_DNA"/>
</dbReference>
<keyword evidence="3" id="KW-1185">Reference proteome</keyword>
<organism evidence="2 3">
    <name type="scientific">Pseudarthrobacter enclensis</name>
    <dbReference type="NCBI Taxonomy" id="993070"/>
    <lineage>
        <taxon>Bacteria</taxon>
        <taxon>Bacillati</taxon>
        <taxon>Actinomycetota</taxon>
        <taxon>Actinomycetes</taxon>
        <taxon>Micrococcales</taxon>
        <taxon>Micrococcaceae</taxon>
        <taxon>Pseudarthrobacter</taxon>
    </lineage>
</organism>
<name>A0A0V8I802_9MICC</name>
<protein>
    <recommendedName>
        <fullName evidence="4">Excalibur calcium-binding domain-containing protein</fullName>
    </recommendedName>
</protein>
<dbReference type="RefSeq" id="WP_058269232.1">
    <property type="nucleotide sequence ID" value="NZ_FMAZ01000008.1"/>
</dbReference>
<feature type="compositionally biased region" description="Basic and acidic residues" evidence="1">
    <location>
        <begin position="20"/>
        <end position="29"/>
    </location>
</feature>
<evidence type="ECO:0000313" key="2">
    <source>
        <dbReference type="EMBL" id="KSU70672.1"/>
    </source>
</evidence>
<dbReference type="Proteomes" id="UP000053199">
    <property type="component" value="Unassembled WGS sequence"/>
</dbReference>
<sequence>MTPEGKGVNNGSTKQASGLKMRELARGEQDAGINDAARTGGCAPGYGDGRSCLPVAPPSAAGHAGHGAKAAWTCEELLTLFPQGIPLQVRGTDPLGLDKDGNGIACA</sequence>
<evidence type="ECO:0000256" key="1">
    <source>
        <dbReference type="SAM" id="MobiDB-lite"/>
    </source>
</evidence>
<accession>A0A0V8I802</accession>
<comment type="caution">
    <text evidence="2">The sequence shown here is derived from an EMBL/GenBank/DDBJ whole genome shotgun (WGS) entry which is preliminary data.</text>
</comment>
<dbReference type="OrthoDB" id="4954544at2"/>
<proteinExistence type="predicted"/>
<gene>
    <name evidence="2" type="ORF">AS031_16375</name>
</gene>
<evidence type="ECO:0000313" key="3">
    <source>
        <dbReference type="Proteomes" id="UP000053199"/>
    </source>
</evidence>
<evidence type="ECO:0008006" key="4">
    <source>
        <dbReference type="Google" id="ProtNLM"/>
    </source>
</evidence>
<dbReference type="AlphaFoldDB" id="A0A0V8I802"/>
<feature type="region of interest" description="Disordered" evidence="1">
    <location>
        <begin position="1"/>
        <end position="40"/>
    </location>
</feature>
<reference evidence="2 3" key="1">
    <citation type="journal article" date="2014" name="Arch. Microbiol.">
        <title>Arthrobacter enclensis sp. nov., isolated from sediment sample.</title>
        <authorList>
            <person name="Dastager S.G."/>
            <person name="Liu Q."/>
            <person name="Tang S.K."/>
            <person name="Krishnamurthi S."/>
            <person name="Lee J.C."/>
            <person name="Li W.J."/>
        </authorList>
    </citation>
    <scope>NUCLEOTIDE SEQUENCE [LARGE SCALE GENOMIC DNA]</scope>
    <source>
        <strain evidence="2 3">NIO-1008</strain>
    </source>
</reference>